<sequence>MDITTFETFASHRILQTTIELDGETYPSLPVKLPPLFCLAVAESGINLFELIPLTTRKKQDKLAMFSYRDIEKIVISPIKKLTSVVFALGDRLNLDIILHLTDGRQFHFECEDMSMLVPLAASLASHQVMLLDRFGLIQSYQDATSTKEGYQFLLEKFSGISDEQQLVNLRIGQVEE</sequence>
<dbReference type="HOGENOM" id="CLU_1514911_0_0_9"/>
<reference evidence="2" key="1">
    <citation type="submission" date="2015-01" db="EMBL/GenBank/DDBJ databases">
        <authorList>
            <person name="Andreevskaya M."/>
        </authorList>
    </citation>
    <scope>NUCLEOTIDE SEQUENCE [LARGE SCALE GENOMIC DNA]</scope>
    <source>
        <strain evidence="2">MKFS47</strain>
    </source>
</reference>
<proteinExistence type="predicted"/>
<evidence type="ECO:0000313" key="1">
    <source>
        <dbReference type="EMBL" id="CEN28271.1"/>
    </source>
</evidence>
<organism evidence="1 2">
    <name type="scientific">Pseudolactococcus piscium MKFS47</name>
    <dbReference type="NCBI Taxonomy" id="297352"/>
    <lineage>
        <taxon>Bacteria</taxon>
        <taxon>Bacillati</taxon>
        <taxon>Bacillota</taxon>
        <taxon>Bacilli</taxon>
        <taxon>Lactobacillales</taxon>
        <taxon>Streptococcaceae</taxon>
        <taxon>Pseudolactococcus</taxon>
    </lineage>
</organism>
<dbReference type="Proteomes" id="UP000033166">
    <property type="component" value="Chromosome I"/>
</dbReference>
<evidence type="ECO:0000313" key="2">
    <source>
        <dbReference type="Proteomes" id="UP000033166"/>
    </source>
</evidence>
<protein>
    <submittedName>
        <fullName evidence="1">Uncharacterized protein</fullName>
    </submittedName>
</protein>
<dbReference type="RefSeq" id="WP_047915433.1">
    <property type="nucleotide sequence ID" value="NZ_LN774769.1"/>
</dbReference>
<name>A0A0D6DXP5_9LACT</name>
<accession>A0A0D6DXP5</accession>
<dbReference type="KEGG" id="lpk:LACPI_1071"/>
<dbReference type="AlphaFoldDB" id="A0A0D6DXP5"/>
<dbReference type="EMBL" id="LN774769">
    <property type="protein sequence ID" value="CEN28271.1"/>
    <property type="molecule type" value="Genomic_DNA"/>
</dbReference>
<gene>
    <name evidence="1" type="ORF">LACPI_1071</name>
</gene>